<dbReference type="EMBL" id="AGUE01000018">
    <property type="protein sequence ID" value="EHL02848.1"/>
    <property type="molecule type" value="Genomic_DNA"/>
</dbReference>
<dbReference type="SUPFAM" id="SSF55729">
    <property type="entry name" value="Acyl-CoA N-acyltransferases (Nat)"/>
    <property type="match status" value="1"/>
</dbReference>
<evidence type="ECO:0000259" key="1">
    <source>
        <dbReference type="PROSITE" id="PS51186"/>
    </source>
</evidence>
<proteinExistence type="predicted"/>
<dbReference type="InterPro" id="IPR000182">
    <property type="entry name" value="GNAT_dom"/>
</dbReference>
<dbReference type="AlphaFoldDB" id="H0EF72"/>
<dbReference type="Gene3D" id="3.40.630.30">
    <property type="match status" value="1"/>
</dbReference>
<gene>
    <name evidence="2" type="ORF">M7I_1111</name>
</gene>
<keyword evidence="2" id="KW-0808">Transferase</keyword>
<accession>H0EF72</accession>
<dbReference type="Pfam" id="PF00583">
    <property type="entry name" value="Acetyltransf_1"/>
    <property type="match status" value="1"/>
</dbReference>
<keyword evidence="3" id="KW-1185">Reference proteome</keyword>
<name>H0EF72_GLAL7</name>
<protein>
    <submittedName>
        <fullName evidence="2">Putative Uncharacterized N-acetyltransferase YoaA</fullName>
    </submittedName>
</protein>
<dbReference type="PROSITE" id="PS51186">
    <property type="entry name" value="GNAT"/>
    <property type="match status" value="1"/>
</dbReference>
<dbReference type="HOGENOM" id="CLU_013985_3_2_1"/>
<sequence>MATAGIEKLFRSARLIYRAVEDDQEDKNFMYKIQSDVAALASSDSDLLKPMTTKEANSHHAYVSSRTLLGVIICLPNPERTYISIDIIADYQRKGYGSEAIEWALNWGFKIAGLHRIGIEAFSYNEGARQLYERLGFVYEGCKRELLWFNGDWHDYLSWSMLEHEWRALIEKKSLANAKEVKKE</sequence>
<dbReference type="Proteomes" id="UP000005446">
    <property type="component" value="Unassembled WGS sequence"/>
</dbReference>
<dbReference type="GO" id="GO:0016747">
    <property type="term" value="F:acyltransferase activity, transferring groups other than amino-acyl groups"/>
    <property type="evidence" value="ECO:0007669"/>
    <property type="project" value="InterPro"/>
</dbReference>
<dbReference type="PANTHER" id="PTHR43415:SF3">
    <property type="entry name" value="GNAT-FAMILY ACETYLTRANSFERASE"/>
    <property type="match status" value="1"/>
</dbReference>
<dbReference type="OrthoDB" id="64477at2759"/>
<comment type="caution">
    <text evidence="2">The sequence shown here is derived from an EMBL/GenBank/DDBJ whole genome shotgun (WGS) entry which is preliminary data.</text>
</comment>
<dbReference type="InterPro" id="IPR016181">
    <property type="entry name" value="Acyl_CoA_acyltransferase"/>
</dbReference>
<evidence type="ECO:0000313" key="3">
    <source>
        <dbReference type="Proteomes" id="UP000005446"/>
    </source>
</evidence>
<evidence type="ECO:0000313" key="2">
    <source>
        <dbReference type="EMBL" id="EHL02848.1"/>
    </source>
</evidence>
<dbReference type="InParanoid" id="H0EF72"/>
<reference evidence="2 3" key="1">
    <citation type="journal article" date="2012" name="Eukaryot. Cell">
        <title>Genome sequence of the fungus Glarea lozoyensis: the first genome sequence of a species from the Helotiaceae family.</title>
        <authorList>
            <person name="Youssar L."/>
            <person name="Gruening B.A."/>
            <person name="Erxleben A."/>
            <person name="Guenther S."/>
            <person name="Huettel W."/>
        </authorList>
    </citation>
    <scope>NUCLEOTIDE SEQUENCE [LARGE SCALE GENOMIC DNA]</scope>
    <source>
        <strain evidence="3">ATCC 74030 / MF5533</strain>
    </source>
</reference>
<feature type="domain" description="N-acetyltransferase" evidence="1">
    <location>
        <begin position="15"/>
        <end position="163"/>
    </location>
</feature>
<dbReference type="PANTHER" id="PTHR43415">
    <property type="entry name" value="SPERMIDINE N(1)-ACETYLTRANSFERASE"/>
    <property type="match status" value="1"/>
</dbReference>
<organism evidence="2 3">
    <name type="scientific">Glarea lozoyensis (strain ATCC 74030 / MF5533)</name>
    <dbReference type="NCBI Taxonomy" id="1104152"/>
    <lineage>
        <taxon>Eukaryota</taxon>
        <taxon>Fungi</taxon>
        <taxon>Dikarya</taxon>
        <taxon>Ascomycota</taxon>
        <taxon>Pezizomycotina</taxon>
        <taxon>Leotiomycetes</taxon>
        <taxon>Helotiales</taxon>
        <taxon>Helotiaceae</taxon>
        <taxon>Glarea</taxon>
    </lineage>
</organism>